<keyword evidence="3" id="KW-0067">ATP-binding</keyword>
<dbReference type="AlphaFoldDB" id="A0A2Z6NIL8"/>
<organism evidence="5 6">
    <name type="scientific">Trifolium subterraneum</name>
    <name type="common">Subterranean clover</name>
    <dbReference type="NCBI Taxonomy" id="3900"/>
    <lineage>
        <taxon>Eukaryota</taxon>
        <taxon>Viridiplantae</taxon>
        <taxon>Streptophyta</taxon>
        <taxon>Embryophyta</taxon>
        <taxon>Tracheophyta</taxon>
        <taxon>Spermatophyta</taxon>
        <taxon>Magnoliopsida</taxon>
        <taxon>eudicotyledons</taxon>
        <taxon>Gunneridae</taxon>
        <taxon>Pentapetalae</taxon>
        <taxon>rosids</taxon>
        <taxon>fabids</taxon>
        <taxon>Fabales</taxon>
        <taxon>Fabaceae</taxon>
        <taxon>Papilionoideae</taxon>
        <taxon>50 kb inversion clade</taxon>
        <taxon>NPAAA clade</taxon>
        <taxon>Hologalegina</taxon>
        <taxon>IRL clade</taxon>
        <taxon>Trifolieae</taxon>
        <taxon>Trifolium</taxon>
    </lineage>
</organism>
<dbReference type="PROSITE" id="PS00564">
    <property type="entry name" value="ARGININOSUCCIN_SYN_1"/>
    <property type="match status" value="1"/>
</dbReference>
<accession>A0A2Z6NIL8</accession>
<proteinExistence type="predicted"/>
<evidence type="ECO:0000259" key="4">
    <source>
        <dbReference type="Pfam" id="PF00764"/>
    </source>
</evidence>
<feature type="domain" description="Arginosuccinate synthase-like N-terminal" evidence="4">
    <location>
        <begin position="42"/>
        <end position="65"/>
    </location>
</feature>
<evidence type="ECO:0000313" key="6">
    <source>
        <dbReference type="Proteomes" id="UP000242715"/>
    </source>
</evidence>
<dbReference type="GO" id="GO:0004055">
    <property type="term" value="F:argininosuccinate synthase activity"/>
    <property type="evidence" value="ECO:0007669"/>
    <property type="project" value="InterPro"/>
</dbReference>
<evidence type="ECO:0000313" key="5">
    <source>
        <dbReference type="EMBL" id="GAU41773.1"/>
    </source>
</evidence>
<gene>
    <name evidence="5" type="ORF">TSUD_137020</name>
</gene>
<dbReference type="EMBL" id="DF973881">
    <property type="protein sequence ID" value="GAU41773.1"/>
    <property type="molecule type" value="Genomic_DNA"/>
</dbReference>
<sequence length="66" mass="7262">LMSPRTSFGAARKHQAIKAVLYQDVEISDTKKVDGLRGKLDKVVLAYSGGLDTSVVVPWLRENYGL</sequence>
<name>A0A2Z6NIL8_TRISU</name>
<dbReference type="Proteomes" id="UP000242715">
    <property type="component" value="Unassembled WGS sequence"/>
</dbReference>
<evidence type="ECO:0000256" key="2">
    <source>
        <dbReference type="ARBA" id="ARBA00022741"/>
    </source>
</evidence>
<dbReference type="InterPro" id="IPR014729">
    <property type="entry name" value="Rossmann-like_a/b/a_fold"/>
</dbReference>
<evidence type="ECO:0000256" key="3">
    <source>
        <dbReference type="ARBA" id="ARBA00022840"/>
    </source>
</evidence>
<dbReference type="GO" id="GO:0005524">
    <property type="term" value="F:ATP binding"/>
    <property type="evidence" value="ECO:0007669"/>
    <property type="project" value="UniProtKB-KW"/>
</dbReference>
<dbReference type="GO" id="GO:0006526">
    <property type="term" value="P:L-arginine biosynthetic process"/>
    <property type="evidence" value="ECO:0007669"/>
    <property type="project" value="InterPro"/>
</dbReference>
<dbReference type="InterPro" id="IPR018223">
    <property type="entry name" value="Arginosuc_synth_CS"/>
</dbReference>
<keyword evidence="6" id="KW-1185">Reference proteome</keyword>
<evidence type="ECO:0000256" key="1">
    <source>
        <dbReference type="ARBA" id="ARBA00022598"/>
    </source>
</evidence>
<reference evidence="6" key="1">
    <citation type="journal article" date="2017" name="Front. Plant Sci.">
        <title>Climate Clever Clovers: New Paradigm to Reduce the Environmental Footprint of Ruminants by Breeding Low Methanogenic Forages Utilizing Haplotype Variation.</title>
        <authorList>
            <person name="Kaur P."/>
            <person name="Appels R."/>
            <person name="Bayer P.E."/>
            <person name="Keeble-Gagnere G."/>
            <person name="Wang J."/>
            <person name="Hirakawa H."/>
            <person name="Shirasawa K."/>
            <person name="Vercoe P."/>
            <person name="Stefanova K."/>
            <person name="Durmic Z."/>
            <person name="Nichols P."/>
            <person name="Revell C."/>
            <person name="Isobe S.N."/>
            <person name="Edwards D."/>
            <person name="Erskine W."/>
        </authorList>
    </citation>
    <scope>NUCLEOTIDE SEQUENCE [LARGE SCALE GENOMIC DNA]</scope>
    <source>
        <strain evidence="6">cv. Daliak</strain>
    </source>
</reference>
<dbReference type="Pfam" id="PF00764">
    <property type="entry name" value="Arginosuc_synth"/>
    <property type="match status" value="1"/>
</dbReference>
<dbReference type="InterPro" id="IPR048267">
    <property type="entry name" value="Arginosuc_syn_N"/>
</dbReference>
<dbReference type="SUPFAM" id="SSF52402">
    <property type="entry name" value="Adenine nucleotide alpha hydrolases-like"/>
    <property type="match status" value="1"/>
</dbReference>
<dbReference type="OrthoDB" id="1914308at2759"/>
<keyword evidence="1" id="KW-0436">Ligase</keyword>
<keyword evidence="2" id="KW-0547">Nucleotide-binding</keyword>
<protein>
    <recommendedName>
        <fullName evidence="4">Arginosuccinate synthase-like N-terminal domain-containing protein</fullName>
    </recommendedName>
</protein>
<feature type="non-terminal residue" evidence="5">
    <location>
        <position position="1"/>
    </location>
</feature>
<dbReference type="Gene3D" id="3.40.50.620">
    <property type="entry name" value="HUPs"/>
    <property type="match status" value="1"/>
</dbReference>